<sequence length="104" mass="11309">MCPPSGLLCGVRRMAASPSPPSTSESPQQTPAQSSSQPAAIPIPQLTDKHLLAVRWGIRSLFPRWFRNWDAVFTADTALGPAWISHQAHRTVSSSHVCNLPPEL</sequence>
<name>A0A9D4AV40_9SAUR</name>
<feature type="compositionally biased region" description="Low complexity" evidence="1">
    <location>
        <begin position="22"/>
        <end position="41"/>
    </location>
</feature>
<reference evidence="2" key="1">
    <citation type="submission" date="2021-09" db="EMBL/GenBank/DDBJ databases">
        <title>The genome of Mauremys mutica provides insights into the evolution of semi-aquatic lifestyle.</title>
        <authorList>
            <person name="Gong S."/>
            <person name="Gao Y."/>
        </authorList>
    </citation>
    <scope>NUCLEOTIDE SEQUENCE</scope>
    <source>
        <strain evidence="2">MM-2020</strain>
        <tissue evidence="2">Muscle</tissue>
    </source>
</reference>
<feature type="region of interest" description="Disordered" evidence="1">
    <location>
        <begin position="11"/>
        <end position="41"/>
    </location>
</feature>
<gene>
    <name evidence="2" type="ORF">KIL84_000635</name>
</gene>
<dbReference type="Proteomes" id="UP000827986">
    <property type="component" value="Unassembled WGS sequence"/>
</dbReference>
<accession>A0A9D4AV40</accession>
<protein>
    <submittedName>
        <fullName evidence="2">Uncharacterized protein</fullName>
    </submittedName>
</protein>
<organism evidence="2 3">
    <name type="scientific">Mauremys mutica</name>
    <name type="common">yellowpond turtle</name>
    <dbReference type="NCBI Taxonomy" id="74926"/>
    <lineage>
        <taxon>Eukaryota</taxon>
        <taxon>Metazoa</taxon>
        <taxon>Chordata</taxon>
        <taxon>Craniata</taxon>
        <taxon>Vertebrata</taxon>
        <taxon>Euteleostomi</taxon>
        <taxon>Archelosauria</taxon>
        <taxon>Testudinata</taxon>
        <taxon>Testudines</taxon>
        <taxon>Cryptodira</taxon>
        <taxon>Durocryptodira</taxon>
        <taxon>Testudinoidea</taxon>
        <taxon>Geoemydidae</taxon>
        <taxon>Geoemydinae</taxon>
        <taxon>Mauremys</taxon>
    </lineage>
</organism>
<proteinExistence type="predicted"/>
<evidence type="ECO:0000256" key="1">
    <source>
        <dbReference type="SAM" id="MobiDB-lite"/>
    </source>
</evidence>
<dbReference type="EMBL" id="JAHDVG010000484">
    <property type="protein sequence ID" value="KAH1169650.1"/>
    <property type="molecule type" value="Genomic_DNA"/>
</dbReference>
<keyword evidence="3" id="KW-1185">Reference proteome</keyword>
<evidence type="ECO:0000313" key="2">
    <source>
        <dbReference type="EMBL" id="KAH1169650.1"/>
    </source>
</evidence>
<evidence type="ECO:0000313" key="3">
    <source>
        <dbReference type="Proteomes" id="UP000827986"/>
    </source>
</evidence>
<comment type="caution">
    <text evidence="2">The sequence shown here is derived from an EMBL/GenBank/DDBJ whole genome shotgun (WGS) entry which is preliminary data.</text>
</comment>
<dbReference type="AlphaFoldDB" id="A0A9D4AV40"/>